<dbReference type="InterPro" id="IPR048489">
    <property type="entry name" value="DksA_N"/>
</dbReference>
<dbReference type="SUPFAM" id="SSF109635">
    <property type="entry name" value="DnaK suppressor protein DksA, alpha-hairpin domain"/>
    <property type="match status" value="1"/>
</dbReference>
<dbReference type="HAMAP" id="MF_00926">
    <property type="entry name" value="DksA"/>
    <property type="match status" value="1"/>
</dbReference>
<evidence type="ECO:0000313" key="6">
    <source>
        <dbReference type="EMBL" id="SVA59687.1"/>
    </source>
</evidence>
<dbReference type="NCBIfam" id="TIGR02420">
    <property type="entry name" value="dksA"/>
    <property type="match status" value="1"/>
</dbReference>
<dbReference type="PANTHER" id="PTHR33823:SF2">
    <property type="entry name" value="RNA POLYMERASE-BINDING TRANSCRIPTION FACTOR DKSA"/>
    <property type="match status" value="1"/>
</dbReference>
<evidence type="ECO:0000256" key="1">
    <source>
        <dbReference type="ARBA" id="ARBA00022723"/>
    </source>
</evidence>
<keyword evidence="3" id="KW-0862">Zinc</keyword>
<dbReference type="SUPFAM" id="SSF57716">
    <property type="entry name" value="Glucocorticoid receptor-like (DNA-binding domain)"/>
    <property type="match status" value="1"/>
</dbReference>
<feature type="domain" description="Zinc finger DksA/TraR C4-type" evidence="4">
    <location>
        <begin position="99"/>
        <end position="134"/>
    </location>
</feature>
<organism evidence="6">
    <name type="scientific">marine metagenome</name>
    <dbReference type="NCBI Taxonomy" id="408172"/>
    <lineage>
        <taxon>unclassified sequences</taxon>
        <taxon>metagenomes</taxon>
        <taxon>ecological metagenomes</taxon>
    </lineage>
</organism>
<gene>
    <name evidence="6" type="ORF">METZ01_LOCUS112541</name>
</gene>
<dbReference type="Pfam" id="PF21157">
    <property type="entry name" value="DksA_N"/>
    <property type="match status" value="1"/>
</dbReference>
<protein>
    <submittedName>
        <fullName evidence="6">Uncharacterized protein</fullName>
    </submittedName>
</protein>
<evidence type="ECO:0000259" key="5">
    <source>
        <dbReference type="Pfam" id="PF21157"/>
    </source>
</evidence>
<dbReference type="InterPro" id="IPR012784">
    <property type="entry name" value="DksA_RNA_pol-bd"/>
</dbReference>
<evidence type="ECO:0000256" key="2">
    <source>
        <dbReference type="ARBA" id="ARBA00022771"/>
    </source>
</evidence>
<dbReference type="InterPro" id="IPR000962">
    <property type="entry name" value="Znf_DskA_TraR"/>
</dbReference>
<dbReference type="InterPro" id="IPR037187">
    <property type="entry name" value="DnaK_N"/>
</dbReference>
<dbReference type="PROSITE" id="PS51128">
    <property type="entry name" value="ZF_DKSA_2"/>
    <property type="match status" value="1"/>
</dbReference>
<sequence length="137" mass="15856">MTTEPNFQEIPSYIAKKGEEFMSNGQLEHFIHKLNVWRGQLVYEAENTINHIQEDSAPVADNNDRATIEEEFALELRTRDRERKLISKIDKTLHIIEIGEYGYCKTCGIEIGLERLEARPTADQCIDCKTISEKKEI</sequence>
<keyword evidence="2" id="KW-0863">Zinc-finger</keyword>
<evidence type="ECO:0000259" key="4">
    <source>
        <dbReference type="Pfam" id="PF01258"/>
    </source>
</evidence>
<feature type="domain" description="DnaK suppressor protein DksA N-terminal" evidence="5">
    <location>
        <begin position="26"/>
        <end position="96"/>
    </location>
</feature>
<dbReference type="AlphaFoldDB" id="A0A381X664"/>
<dbReference type="PANTHER" id="PTHR33823">
    <property type="entry name" value="RNA POLYMERASE-BINDING TRANSCRIPTION FACTOR DKSA-RELATED"/>
    <property type="match status" value="1"/>
</dbReference>
<evidence type="ECO:0000256" key="3">
    <source>
        <dbReference type="ARBA" id="ARBA00022833"/>
    </source>
</evidence>
<name>A0A381X664_9ZZZZ</name>
<dbReference type="GO" id="GO:0008270">
    <property type="term" value="F:zinc ion binding"/>
    <property type="evidence" value="ECO:0007669"/>
    <property type="project" value="UniProtKB-KW"/>
</dbReference>
<accession>A0A381X664</accession>
<proteinExistence type="inferred from homology"/>
<reference evidence="6" key="1">
    <citation type="submission" date="2018-05" db="EMBL/GenBank/DDBJ databases">
        <authorList>
            <person name="Lanie J.A."/>
            <person name="Ng W.-L."/>
            <person name="Kazmierczak K.M."/>
            <person name="Andrzejewski T.M."/>
            <person name="Davidsen T.M."/>
            <person name="Wayne K.J."/>
            <person name="Tettelin H."/>
            <person name="Glass J.I."/>
            <person name="Rusch D."/>
            <person name="Podicherti R."/>
            <person name="Tsui H.-C.T."/>
            <person name="Winkler M.E."/>
        </authorList>
    </citation>
    <scope>NUCLEOTIDE SEQUENCE</scope>
</reference>
<dbReference type="Gene3D" id="1.20.120.910">
    <property type="entry name" value="DksA, coiled-coil domain"/>
    <property type="match status" value="1"/>
</dbReference>
<dbReference type="EMBL" id="UINC01013895">
    <property type="protein sequence ID" value="SVA59687.1"/>
    <property type="molecule type" value="Genomic_DNA"/>
</dbReference>
<keyword evidence="1" id="KW-0479">Metal-binding</keyword>
<dbReference type="Pfam" id="PF01258">
    <property type="entry name" value="zf-dskA_traR"/>
    <property type="match status" value="1"/>
</dbReference>